<evidence type="ECO:0000313" key="3">
    <source>
        <dbReference type="Proteomes" id="UP001146336"/>
    </source>
</evidence>
<sequence length="109" mass="12640">MESYELQQHTNAVQDAANATREQNWLLQQQAQEFATQNELSQKDFELRRQVMMIEHPELRPIIEQQMREEAEAIARHKRHDFIGSLVGVVILGLMIGYGLPWLLNSGLI</sequence>
<proteinExistence type="predicted"/>
<evidence type="ECO:0000256" key="1">
    <source>
        <dbReference type="SAM" id="Phobius"/>
    </source>
</evidence>
<dbReference type="Proteomes" id="UP001146336">
    <property type="component" value="Unassembled WGS sequence"/>
</dbReference>
<name>A0ABT6D1C0_9LACO</name>
<organism evidence="2 3">
    <name type="scientific">Weissella fermenti</name>
    <dbReference type="NCBI Taxonomy" id="2987699"/>
    <lineage>
        <taxon>Bacteria</taxon>
        <taxon>Bacillati</taxon>
        <taxon>Bacillota</taxon>
        <taxon>Bacilli</taxon>
        <taxon>Lactobacillales</taxon>
        <taxon>Lactobacillaceae</taxon>
        <taxon>Weissella</taxon>
    </lineage>
</organism>
<comment type="caution">
    <text evidence="2">The sequence shown here is derived from an EMBL/GenBank/DDBJ whole genome shotgun (WGS) entry which is preliminary data.</text>
</comment>
<dbReference type="EMBL" id="JAOZFC020000001">
    <property type="protein sequence ID" value="MDF9299274.1"/>
    <property type="molecule type" value="Genomic_DNA"/>
</dbReference>
<keyword evidence="3" id="KW-1185">Reference proteome</keyword>
<keyword evidence="1" id="KW-0472">Membrane</keyword>
<reference evidence="2" key="1">
    <citation type="submission" date="2023-03" db="EMBL/GenBank/DDBJ databases">
        <title>Comparative genomics of Weissella fermenti BK2, and weissella type species.</title>
        <authorList>
            <person name="Lee J.K."/>
            <person name="Baek J.H."/>
            <person name="Kim J.M."/>
            <person name="Choi D.G."/>
            <person name="Jeon C.O."/>
        </authorList>
    </citation>
    <scope>NUCLEOTIDE SEQUENCE</scope>
    <source>
        <strain evidence="2">BK2</strain>
    </source>
</reference>
<evidence type="ECO:0000313" key="2">
    <source>
        <dbReference type="EMBL" id="MDF9299274.1"/>
    </source>
</evidence>
<feature type="transmembrane region" description="Helical" evidence="1">
    <location>
        <begin position="82"/>
        <end position="104"/>
    </location>
</feature>
<gene>
    <name evidence="2" type="ORF">OIT47_002980</name>
</gene>
<protein>
    <submittedName>
        <fullName evidence="2">Uncharacterized protein</fullName>
    </submittedName>
</protein>
<dbReference type="RefSeq" id="WP_199403974.1">
    <property type="nucleotide sequence ID" value="NZ_JAOZFC020000001.1"/>
</dbReference>
<keyword evidence="1" id="KW-0812">Transmembrane</keyword>
<keyword evidence="1" id="KW-1133">Transmembrane helix</keyword>
<accession>A0ABT6D1C0</accession>